<dbReference type="GO" id="GO:0003677">
    <property type="term" value="F:DNA binding"/>
    <property type="evidence" value="ECO:0007669"/>
    <property type="project" value="UniProtKB-KW"/>
</dbReference>
<dbReference type="PANTHER" id="PTHR30204">
    <property type="entry name" value="REDOX-CYCLING DRUG-SENSING TRANSCRIPTIONAL ACTIVATOR SOXR"/>
    <property type="match status" value="1"/>
</dbReference>
<keyword evidence="2" id="KW-0238">DNA-binding</keyword>
<protein>
    <submittedName>
        <fullName evidence="6">Cu(I)-responsive transcriptional regulator</fullName>
    </submittedName>
</protein>
<organism evidence="6 7">
    <name type="scientific">Simiduia aestuariiviva</name>
    <dbReference type="NCBI Taxonomy" id="1510459"/>
    <lineage>
        <taxon>Bacteria</taxon>
        <taxon>Pseudomonadati</taxon>
        <taxon>Pseudomonadota</taxon>
        <taxon>Gammaproteobacteria</taxon>
        <taxon>Cellvibrionales</taxon>
        <taxon>Cellvibrionaceae</taxon>
        <taxon>Simiduia</taxon>
    </lineage>
</organism>
<dbReference type="PANTHER" id="PTHR30204:SF94">
    <property type="entry name" value="HEAVY METAL-DEPENDENT TRANSCRIPTIONAL REGULATOR HI_0293-RELATED"/>
    <property type="match status" value="1"/>
</dbReference>
<evidence type="ECO:0000256" key="1">
    <source>
        <dbReference type="ARBA" id="ARBA00023015"/>
    </source>
</evidence>
<comment type="caution">
    <text evidence="6">The sequence shown here is derived from an EMBL/GenBank/DDBJ whole genome shotgun (WGS) entry which is preliminary data.</text>
</comment>
<sequence>MQINDVARVTGLTPKAIRYYEAQSLVIPHQRASNGYRIYSRENLDHLCFLQHARAVGFSVKESGHLLALYADQANHSASVKALVAEKLSQLQQKRKEIERLEATLTDLWACCDGQENSRCAILDRLATAGFDTNFPRDSKEADNV</sequence>
<accession>A0A839UND1</accession>
<keyword evidence="3" id="KW-0804">Transcription</keyword>
<dbReference type="PRINTS" id="PR00040">
    <property type="entry name" value="HTHMERR"/>
</dbReference>
<proteinExistence type="predicted"/>
<dbReference type="SUPFAM" id="SSF46955">
    <property type="entry name" value="Putative DNA-binding domain"/>
    <property type="match status" value="1"/>
</dbReference>
<evidence type="ECO:0000256" key="4">
    <source>
        <dbReference type="SAM" id="Coils"/>
    </source>
</evidence>
<dbReference type="RefSeq" id="WP_183909747.1">
    <property type="nucleotide sequence ID" value="NZ_JACHXZ010000002.1"/>
</dbReference>
<evidence type="ECO:0000256" key="3">
    <source>
        <dbReference type="ARBA" id="ARBA00023163"/>
    </source>
</evidence>
<evidence type="ECO:0000313" key="6">
    <source>
        <dbReference type="EMBL" id="MBB3168251.1"/>
    </source>
</evidence>
<dbReference type="InterPro" id="IPR000551">
    <property type="entry name" value="MerR-type_HTH_dom"/>
</dbReference>
<evidence type="ECO:0000259" key="5">
    <source>
        <dbReference type="PROSITE" id="PS50937"/>
    </source>
</evidence>
<feature type="coiled-coil region" evidence="4">
    <location>
        <begin position="81"/>
        <end position="108"/>
    </location>
</feature>
<dbReference type="EMBL" id="JACHXZ010000002">
    <property type="protein sequence ID" value="MBB3168251.1"/>
    <property type="molecule type" value="Genomic_DNA"/>
</dbReference>
<dbReference type="Pfam" id="PF13411">
    <property type="entry name" value="MerR_1"/>
    <property type="match status" value="1"/>
</dbReference>
<dbReference type="InterPro" id="IPR047057">
    <property type="entry name" value="MerR_fam"/>
</dbReference>
<dbReference type="AlphaFoldDB" id="A0A839UND1"/>
<evidence type="ECO:0000256" key="2">
    <source>
        <dbReference type="ARBA" id="ARBA00023125"/>
    </source>
</evidence>
<dbReference type="GO" id="GO:0003700">
    <property type="term" value="F:DNA-binding transcription factor activity"/>
    <property type="evidence" value="ECO:0007669"/>
    <property type="project" value="InterPro"/>
</dbReference>
<evidence type="ECO:0000313" key="7">
    <source>
        <dbReference type="Proteomes" id="UP000559987"/>
    </source>
</evidence>
<keyword evidence="7" id="KW-1185">Reference proteome</keyword>
<reference evidence="6 7" key="1">
    <citation type="submission" date="2020-08" db="EMBL/GenBank/DDBJ databases">
        <title>Genomic Encyclopedia of Type Strains, Phase III (KMG-III): the genomes of soil and plant-associated and newly described type strains.</title>
        <authorList>
            <person name="Whitman W."/>
        </authorList>
    </citation>
    <scope>NUCLEOTIDE SEQUENCE [LARGE SCALE GENOMIC DNA]</scope>
    <source>
        <strain evidence="6 7">CECT 8571</strain>
    </source>
</reference>
<keyword evidence="4" id="KW-0175">Coiled coil</keyword>
<dbReference type="InterPro" id="IPR009061">
    <property type="entry name" value="DNA-bd_dom_put_sf"/>
</dbReference>
<keyword evidence="1" id="KW-0805">Transcription regulation</keyword>
<dbReference type="Proteomes" id="UP000559987">
    <property type="component" value="Unassembled WGS sequence"/>
</dbReference>
<dbReference type="Gene3D" id="1.10.1660.10">
    <property type="match status" value="1"/>
</dbReference>
<dbReference type="PROSITE" id="PS50937">
    <property type="entry name" value="HTH_MERR_2"/>
    <property type="match status" value="1"/>
</dbReference>
<dbReference type="SMART" id="SM00422">
    <property type="entry name" value="HTH_MERR"/>
    <property type="match status" value="1"/>
</dbReference>
<name>A0A839UND1_9GAMM</name>
<gene>
    <name evidence="6" type="ORF">FHS30_001435</name>
</gene>
<feature type="domain" description="HTH merR-type" evidence="5">
    <location>
        <begin position="1"/>
        <end position="69"/>
    </location>
</feature>